<dbReference type="AlphaFoldDB" id="A0A4Z2GPD9"/>
<name>A0A4Z2GPD9_9TELE</name>
<reference evidence="1 2" key="1">
    <citation type="submission" date="2019-03" db="EMBL/GenBank/DDBJ databases">
        <title>First draft genome of Liparis tanakae, snailfish: a comprehensive survey of snailfish specific genes.</title>
        <authorList>
            <person name="Kim W."/>
            <person name="Song I."/>
            <person name="Jeong J.-H."/>
            <person name="Kim D."/>
            <person name="Kim S."/>
            <person name="Ryu S."/>
            <person name="Song J.Y."/>
            <person name="Lee S.K."/>
        </authorList>
    </citation>
    <scope>NUCLEOTIDE SEQUENCE [LARGE SCALE GENOMIC DNA]</scope>
    <source>
        <tissue evidence="1">Muscle</tissue>
    </source>
</reference>
<sequence>MGRGLGAQQGVVEPLQPVVSLDLLERGALGRILLEHPGDQPDGETTTDRIILVAVLREENRRMQRSSPGSYLGKVIALNPKDFIRVFAIPVIVPGEFHRDRCRPHTGTGASYSSPSRISGAEYASDPQLVASMVPGWNRLLNPKSVSFTVPCCGKNTTFSGFRSRCTTWSRWQYATARTIWAKWRLAVPSATPPSWRRM</sequence>
<protein>
    <submittedName>
        <fullName evidence="1">Uncharacterized protein</fullName>
    </submittedName>
</protein>
<evidence type="ECO:0000313" key="1">
    <source>
        <dbReference type="EMBL" id="TNN55015.1"/>
    </source>
</evidence>
<proteinExistence type="predicted"/>
<keyword evidence="2" id="KW-1185">Reference proteome</keyword>
<evidence type="ECO:0000313" key="2">
    <source>
        <dbReference type="Proteomes" id="UP000314294"/>
    </source>
</evidence>
<organism evidence="1 2">
    <name type="scientific">Liparis tanakae</name>
    <name type="common">Tanaka's snailfish</name>
    <dbReference type="NCBI Taxonomy" id="230148"/>
    <lineage>
        <taxon>Eukaryota</taxon>
        <taxon>Metazoa</taxon>
        <taxon>Chordata</taxon>
        <taxon>Craniata</taxon>
        <taxon>Vertebrata</taxon>
        <taxon>Euteleostomi</taxon>
        <taxon>Actinopterygii</taxon>
        <taxon>Neopterygii</taxon>
        <taxon>Teleostei</taxon>
        <taxon>Neoteleostei</taxon>
        <taxon>Acanthomorphata</taxon>
        <taxon>Eupercaria</taxon>
        <taxon>Perciformes</taxon>
        <taxon>Cottioidei</taxon>
        <taxon>Cottales</taxon>
        <taxon>Liparidae</taxon>
        <taxon>Liparis</taxon>
    </lineage>
</organism>
<gene>
    <name evidence="1" type="ORF">EYF80_034802</name>
</gene>
<dbReference type="Proteomes" id="UP000314294">
    <property type="component" value="Unassembled WGS sequence"/>
</dbReference>
<dbReference type="EMBL" id="SRLO01000469">
    <property type="protein sequence ID" value="TNN55015.1"/>
    <property type="molecule type" value="Genomic_DNA"/>
</dbReference>
<comment type="caution">
    <text evidence="1">The sequence shown here is derived from an EMBL/GenBank/DDBJ whole genome shotgun (WGS) entry which is preliminary data.</text>
</comment>
<accession>A0A4Z2GPD9</accession>